<evidence type="ECO:0000256" key="1">
    <source>
        <dbReference type="ARBA" id="ARBA00022670"/>
    </source>
</evidence>
<dbReference type="InterPro" id="IPR001506">
    <property type="entry name" value="Peptidase_M12A"/>
</dbReference>
<evidence type="ECO:0000256" key="6">
    <source>
        <dbReference type="ARBA" id="ARBA00023145"/>
    </source>
</evidence>
<keyword evidence="10" id="KW-1185">Reference proteome</keyword>
<dbReference type="GO" id="GO:0004222">
    <property type="term" value="F:metalloendopeptidase activity"/>
    <property type="evidence" value="ECO:0007669"/>
    <property type="project" value="InterPro"/>
</dbReference>
<keyword evidence="4" id="KW-0862">Zinc</keyword>
<evidence type="ECO:0000259" key="9">
    <source>
        <dbReference type="PROSITE" id="PS51864"/>
    </source>
</evidence>
<sequence length="168" mass="18830">MHYGPRAFSRNGRSTIVPLKPNVRIGQRKGFSDLDLRKLALLYGCGSGSSIIGEKSSEVVDHVSTPVDPKRNETCVDLKSECRMLKIMGFCKSFRHWMTVNCRSTCRFCRKRADSESGENPASPGKGEIDCTDHNGSVCAFWEYAGLCDEFRDFASKHCRKSCKMCQS</sequence>
<comment type="caution">
    <text evidence="7">Lacks conserved residue(s) required for the propagation of feature annotation.</text>
</comment>
<dbReference type="AlphaFoldDB" id="A0A915K2J4"/>
<dbReference type="Pfam" id="PF01549">
    <property type="entry name" value="ShK"/>
    <property type="match status" value="2"/>
</dbReference>
<dbReference type="PANTHER" id="PTHR10127:SF780">
    <property type="entry name" value="METALLOENDOPEPTIDASE"/>
    <property type="match status" value="1"/>
</dbReference>
<keyword evidence="3" id="KW-0378">Hydrolase</keyword>
<dbReference type="Proteomes" id="UP000887565">
    <property type="component" value="Unplaced"/>
</dbReference>
<protein>
    <submittedName>
        <fullName evidence="11">Metalloendopeptidase</fullName>
    </submittedName>
</protein>
<evidence type="ECO:0000259" key="8">
    <source>
        <dbReference type="PROSITE" id="PS51670"/>
    </source>
</evidence>
<proteinExistence type="predicted"/>
<keyword evidence="7" id="KW-1015">Disulfide bond</keyword>
<dbReference type="SUPFAM" id="SSF55486">
    <property type="entry name" value="Metalloproteases ('zincins'), catalytic domain"/>
    <property type="match status" value="1"/>
</dbReference>
<evidence type="ECO:0000256" key="4">
    <source>
        <dbReference type="ARBA" id="ARBA00022833"/>
    </source>
</evidence>
<evidence type="ECO:0000313" key="10">
    <source>
        <dbReference type="Proteomes" id="UP000887565"/>
    </source>
</evidence>
<name>A0A915K2J4_ROMCU</name>
<dbReference type="PROSITE" id="PS51864">
    <property type="entry name" value="ASTACIN"/>
    <property type="match status" value="1"/>
</dbReference>
<organism evidence="10 11">
    <name type="scientific">Romanomermis culicivorax</name>
    <name type="common">Nematode worm</name>
    <dbReference type="NCBI Taxonomy" id="13658"/>
    <lineage>
        <taxon>Eukaryota</taxon>
        <taxon>Metazoa</taxon>
        <taxon>Ecdysozoa</taxon>
        <taxon>Nematoda</taxon>
        <taxon>Enoplea</taxon>
        <taxon>Dorylaimia</taxon>
        <taxon>Mermithida</taxon>
        <taxon>Mermithoidea</taxon>
        <taxon>Mermithidae</taxon>
        <taxon>Romanomermis</taxon>
    </lineage>
</organism>
<evidence type="ECO:0000313" key="11">
    <source>
        <dbReference type="WBParaSite" id="nRc.2.0.1.t32048-RA"/>
    </source>
</evidence>
<evidence type="ECO:0000256" key="3">
    <source>
        <dbReference type="ARBA" id="ARBA00022801"/>
    </source>
</evidence>
<feature type="domain" description="ShKT" evidence="8">
    <location>
        <begin position="75"/>
        <end position="109"/>
    </location>
</feature>
<feature type="domain" description="Peptidase M12A" evidence="9">
    <location>
        <begin position="1"/>
        <end position="46"/>
    </location>
</feature>
<keyword evidence="6" id="KW-0865">Zymogen</keyword>
<evidence type="ECO:0000256" key="5">
    <source>
        <dbReference type="ARBA" id="ARBA00023049"/>
    </source>
</evidence>
<dbReference type="InterPro" id="IPR003582">
    <property type="entry name" value="ShKT_dom"/>
</dbReference>
<dbReference type="Pfam" id="PF01400">
    <property type="entry name" value="Astacin"/>
    <property type="match status" value="1"/>
</dbReference>
<evidence type="ECO:0000256" key="7">
    <source>
        <dbReference type="PROSITE-ProRule" id="PRU01005"/>
    </source>
</evidence>
<feature type="domain" description="ShKT" evidence="8">
    <location>
        <begin position="131"/>
        <end position="166"/>
    </location>
</feature>
<reference evidence="11" key="1">
    <citation type="submission" date="2022-11" db="UniProtKB">
        <authorList>
            <consortium name="WormBaseParasite"/>
        </authorList>
    </citation>
    <scope>IDENTIFICATION</scope>
</reference>
<keyword evidence="5" id="KW-0482">Metalloprotease</keyword>
<accession>A0A915K2J4</accession>
<keyword evidence="1" id="KW-0645">Protease</keyword>
<dbReference type="GO" id="GO:0006508">
    <property type="term" value="P:proteolysis"/>
    <property type="evidence" value="ECO:0007669"/>
    <property type="project" value="UniProtKB-KW"/>
</dbReference>
<dbReference type="PANTHER" id="PTHR10127">
    <property type="entry name" value="DISCOIDIN, CUB, EGF, LAMININ , AND ZINC METALLOPROTEASE DOMAIN CONTAINING"/>
    <property type="match status" value="1"/>
</dbReference>
<dbReference type="SMART" id="SM00254">
    <property type="entry name" value="ShKT"/>
    <property type="match status" value="2"/>
</dbReference>
<dbReference type="WBParaSite" id="nRc.2.0.1.t32048-RA">
    <property type="protein sequence ID" value="nRc.2.0.1.t32048-RA"/>
    <property type="gene ID" value="nRc.2.0.1.g32048"/>
</dbReference>
<keyword evidence="2" id="KW-0479">Metal-binding</keyword>
<dbReference type="Gene3D" id="1.10.10.1940">
    <property type="match status" value="1"/>
</dbReference>
<feature type="disulfide bond" evidence="7">
    <location>
        <begin position="75"/>
        <end position="109"/>
    </location>
</feature>
<dbReference type="PROSITE" id="PS51670">
    <property type="entry name" value="SHKT"/>
    <property type="match status" value="2"/>
</dbReference>
<evidence type="ECO:0000256" key="2">
    <source>
        <dbReference type="ARBA" id="ARBA00022723"/>
    </source>
</evidence>
<dbReference type="GO" id="GO:0046872">
    <property type="term" value="F:metal ion binding"/>
    <property type="evidence" value="ECO:0007669"/>
    <property type="project" value="UniProtKB-KW"/>
</dbReference>
<dbReference type="InterPro" id="IPR024079">
    <property type="entry name" value="MetalloPept_cat_dom_sf"/>
</dbReference>
<dbReference type="Gene3D" id="3.40.390.10">
    <property type="entry name" value="Collagenase (Catalytic Domain)"/>
    <property type="match status" value="1"/>
</dbReference>